<dbReference type="AlphaFoldDB" id="A0A8X6QNT5"/>
<name>A0A8X6QNT5_NEPPI</name>
<evidence type="ECO:0000313" key="2">
    <source>
        <dbReference type="Proteomes" id="UP000887013"/>
    </source>
</evidence>
<gene>
    <name evidence="1" type="ORF">NPIL_442551</name>
</gene>
<proteinExistence type="predicted"/>
<reference evidence="1" key="1">
    <citation type="submission" date="2020-08" db="EMBL/GenBank/DDBJ databases">
        <title>Multicomponent nature underlies the extraordinary mechanical properties of spider dragline silk.</title>
        <authorList>
            <person name="Kono N."/>
            <person name="Nakamura H."/>
            <person name="Mori M."/>
            <person name="Yoshida Y."/>
            <person name="Ohtoshi R."/>
            <person name="Malay A.D."/>
            <person name="Moran D.A.P."/>
            <person name="Tomita M."/>
            <person name="Numata K."/>
            <person name="Arakawa K."/>
        </authorList>
    </citation>
    <scope>NUCLEOTIDE SEQUENCE</scope>
</reference>
<keyword evidence="2" id="KW-1185">Reference proteome</keyword>
<sequence>MVSQERCTSEQIATAVVLWCVPVFPTPILCKVADDCLDLRCLDLIISTVDIFCDGFESYFQNVVRKNYQELPKSKMEFLNFIKIRSLLLSEKNDCFHMFLTCAFLGETLAQLYFDFECCHFAKTASKCLSYILGSRFKEVLETDAGWESLMAFCRKMHLLAYRRKSREGDQSIVVSKATYECEISSEFPQILVKKYYDSLDENNNEIVNEEILIEENIASLNRASLEDINLIKDSLDNSNETIEPKLTSEIIHESDDVERNREPKICNFTDEITYESFSVNTDENFNKIDSEELFVNVESEGTKNEFQTHTCRSNIGIDKCIEKNANSSTGNGKSSFSRKSIDGMVDNFIDEGYPINPVKSDLCSDTEQQYESDDDSSDERFLIINCITETPEFLSEIKMLLLECEKNIIDKNFEIPDCEIQVSDNEEIENITVRNSPKRDRTSLSKVVFRETAIDDIKELIRDKSKEYDEASRADKKNEITDEDSIRYFFNEILKPSEKPHCELCNERANEYIGNWFENFHEGNKNLELISDVF</sequence>
<accession>A0A8X6QNT5</accession>
<protein>
    <submittedName>
        <fullName evidence="1">Uncharacterized protein</fullName>
    </submittedName>
</protein>
<dbReference type="EMBL" id="BMAW01034362">
    <property type="protein sequence ID" value="GFU34960.1"/>
    <property type="molecule type" value="Genomic_DNA"/>
</dbReference>
<dbReference type="OrthoDB" id="6452558at2759"/>
<dbReference type="Proteomes" id="UP000887013">
    <property type="component" value="Unassembled WGS sequence"/>
</dbReference>
<comment type="caution">
    <text evidence="1">The sequence shown here is derived from an EMBL/GenBank/DDBJ whole genome shotgun (WGS) entry which is preliminary data.</text>
</comment>
<evidence type="ECO:0000313" key="1">
    <source>
        <dbReference type="EMBL" id="GFU34960.1"/>
    </source>
</evidence>
<organism evidence="1 2">
    <name type="scientific">Nephila pilipes</name>
    <name type="common">Giant wood spider</name>
    <name type="synonym">Nephila maculata</name>
    <dbReference type="NCBI Taxonomy" id="299642"/>
    <lineage>
        <taxon>Eukaryota</taxon>
        <taxon>Metazoa</taxon>
        <taxon>Ecdysozoa</taxon>
        <taxon>Arthropoda</taxon>
        <taxon>Chelicerata</taxon>
        <taxon>Arachnida</taxon>
        <taxon>Araneae</taxon>
        <taxon>Araneomorphae</taxon>
        <taxon>Entelegynae</taxon>
        <taxon>Araneoidea</taxon>
        <taxon>Nephilidae</taxon>
        <taxon>Nephila</taxon>
    </lineage>
</organism>